<reference evidence="2" key="1">
    <citation type="submission" date="2017-11" db="EMBL/GenBank/DDBJ databases">
        <authorList>
            <person name="Lima N.C."/>
            <person name="Parody-Merino A.M."/>
            <person name="Battley P.F."/>
            <person name="Fidler A.E."/>
            <person name="Prosdocimi F."/>
        </authorList>
    </citation>
    <scope>NUCLEOTIDE SEQUENCE [LARGE SCALE GENOMIC DNA]</scope>
</reference>
<reference evidence="2" key="2">
    <citation type="submission" date="2017-12" db="EMBL/GenBank/DDBJ databases">
        <title>Genome sequence of the Bar-tailed Godwit (Limosa lapponica baueri).</title>
        <authorList>
            <person name="Lima N.C.B."/>
            <person name="Parody-Merino A.M."/>
            <person name="Battley P.F."/>
            <person name="Fidler A.E."/>
            <person name="Prosdocimi F."/>
        </authorList>
    </citation>
    <scope>NUCLEOTIDE SEQUENCE [LARGE SCALE GENOMIC DNA]</scope>
</reference>
<dbReference type="Proteomes" id="UP000233556">
    <property type="component" value="Unassembled WGS sequence"/>
</dbReference>
<gene>
    <name evidence="1" type="ORF">llap_16151</name>
</gene>
<proteinExistence type="predicted"/>
<accession>A0A2I0TIE1</accession>
<dbReference type="AlphaFoldDB" id="A0A2I0TIE1"/>
<evidence type="ECO:0000313" key="1">
    <source>
        <dbReference type="EMBL" id="PKU33545.1"/>
    </source>
</evidence>
<keyword evidence="2" id="KW-1185">Reference proteome</keyword>
<dbReference type="EMBL" id="KZ509993">
    <property type="protein sequence ID" value="PKU33545.1"/>
    <property type="molecule type" value="Genomic_DNA"/>
</dbReference>
<sequence length="175" mass="19090">MGKSFIMLFMKTSVAFMDPTFAKHLGWLLPPILMAQNCSCLPLNYSIFCDLGFAFFNFQKEKACKLFSHWSPRVLLLLPVCGNLIDLDVEELLFTACAAHQLLVEHVDKEGGKVEPAGDGGGTRWVEMGLVFAGSFSAVEANSLCAGQEGRRLLVLSHLIPEMGADPILVALALT</sequence>
<dbReference type="OrthoDB" id="10264062at2759"/>
<organism evidence="1 2">
    <name type="scientific">Limosa lapponica baueri</name>
    <dbReference type="NCBI Taxonomy" id="1758121"/>
    <lineage>
        <taxon>Eukaryota</taxon>
        <taxon>Metazoa</taxon>
        <taxon>Chordata</taxon>
        <taxon>Craniata</taxon>
        <taxon>Vertebrata</taxon>
        <taxon>Euteleostomi</taxon>
        <taxon>Archelosauria</taxon>
        <taxon>Archosauria</taxon>
        <taxon>Dinosauria</taxon>
        <taxon>Saurischia</taxon>
        <taxon>Theropoda</taxon>
        <taxon>Coelurosauria</taxon>
        <taxon>Aves</taxon>
        <taxon>Neognathae</taxon>
        <taxon>Neoaves</taxon>
        <taxon>Charadriiformes</taxon>
        <taxon>Scolopacidae</taxon>
        <taxon>Limosa</taxon>
    </lineage>
</organism>
<name>A0A2I0TIE1_LIMLA</name>
<evidence type="ECO:0000313" key="2">
    <source>
        <dbReference type="Proteomes" id="UP000233556"/>
    </source>
</evidence>
<protein>
    <submittedName>
        <fullName evidence="1">Uncharacterized protein</fullName>
    </submittedName>
</protein>